<evidence type="ECO:0000256" key="2">
    <source>
        <dbReference type="ARBA" id="ARBA00022801"/>
    </source>
</evidence>
<dbReference type="Pfam" id="PF00271">
    <property type="entry name" value="Helicase_C"/>
    <property type="match status" value="1"/>
</dbReference>
<proteinExistence type="inferred from homology"/>
<accession>A0A2U1F6A3</accession>
<feature type="compositionally biased region" description="Pro residues" evidence="7">
    <location>
        <begin position="15"/>
        <end position="25"/>
    </location>
</feature>
<gene>
    <name evidence="11" type="ORF">C8D89_11169</name>
</gene>
<feature type="compositionally biased region" description="Low complexity" evidence="7">
    <location>
        <begin position="486"/>
        <end position="505"/>
    </location>
</feature>
<dbReference type="GO" id="GO:0005829">
    <property type="term" value="C:cytosol"/>
    <property type="evidence" value="ECO:0007669"/>
    <property type="project" value="TreeGrafter"/>
</dbReference>
<dbReference type="GO" id="GO:0005524">
    <property type="term" value="F:ATP binding"/>
    <property type="evidence" value="ECO:0007669"/>
    <property type="project" value="UniProtKB-KW"/>
</dbReference>
<feature type="domain" description="DEAD-box RNA helicase Q" evidence="10">
    <location>
        <begin position="32"/>
        <end position="60"/>
    </location>
</feature>
<organism evidence="11 12">
    <name type="scientific">Actinomycetospora cinnamomea</name>
    <dbReference type="NCBI Taxonomy" id="663609"/>
    <lineage>
        <taxon>Bacteria</taxon>
        <taxon>Bacillati</taxon>
        <taxon>Actinomycetota</taxon>
        <taxon>Actinomycetes</taxon>
        <taxon>Pseudonocardiales</taxon>
        <taxon>Pseudonocardiaceae</taxon>
        <taxon>Actinomycetospora</taxon>
    </lineage>
</organism>
<feature type="compositionally biased region" description="Gly residues" evidence="7">
    <location>
        <begin position="440"/>
        <end position="485"/>
    </location>
</feature>
<evidence type="ECO:0000259" key="10">
    <source>
        <dbReference type="PROSITE" id="PS51195"/>
    </source>
</evidence>
<keyword evidence="1" id="KW-0547">Nucleotide-binding</keyword>
<keyword evidence="2" id="KW-0378">Hydrolase</keyword>
<feature type="short sequence motif" description="Q motif" evidence="6">
    <location>
        <begin position="32"/>
        <end position="60"/>
    </location>
</feature>
<dbReference type="InterPro" id="IPR014014">
    <property type="entry name" value="RNA_helicase_DEAD_Q_motif"/>
</dbReference>
<feature type="region of interest" description="Disordered" evidence="7">
    <location>
        <begin position="415"/>
        <end position="516"/>
    </location>
</feature>
<name>A0A2U1F6A3_9PSEU</name>
<dbReference type="Proteomes" id="UP000245639">
    <property type="component" value="Unassembled WGS sequence"/>
</dbReference>
<dbReference type="RefSeq" id="WP_243418247.1">
    <property type="nucleotide sequence ID" value="NZ_QEKW01000011.1"/>
</dbReference>
<dbReference type="GO" id="GO:0003724">
    <property type="term" value="F:RNA helicase activity"/>
    <property type="evidence" value="ECO:0007669"/>
    <property type="project" value="InterPro"/>
</dbReference>
<keyword evidence="4" id="KW-0067">ATP-binding</keyword>
<dbReference type="InterPro" id="IPR014001">
    <property type="entry name" value="Helicase_ATP-bd"/>
</dbReference>
<dbReference type="PROSITE" id="PS51194">
    <property type="entry name" value="HELICASE_CTER"/>
    <property type="match status" value="1"/>
</dbReference>
<dbReference type="InterPro" id="IPR027417">
    <property type="entry name" value="P-loop_NTPase"/>
</dbReference>
<keyword evidence="12" id="KW-1185">Reference proteome</keyword>
<evidence type="ECO:0000313" key="11">
    <source>
        <dbReference type="EMBL" id="PVZ07698.1"/>
    </source>
</evidence>
<dbReference type="EMBL" id="QEKW01000011">
    <property type="protein sequence ID" value="PVZ07698.1"/>
    <property type="molecule type" value="Genomic_DNA"/>
</dbReference>
<evidence type="ECO:0000256" key="3">
    <source>
        <dbReference type="ARBA" id="ARBA00022806"/>
    </source>
</evidence>
<dbReference type="AlphaFoldDB" id="A0A2U1F6A3"/>
<dbReference type="Gene3D" id="3.40.50.300">
    <property type="entry name" value="P-loop containing nucleotide triphosphate hydrolases"/>
    <property type="match status" value="2"/>
</dbReference>
<evidence type="ECO:0000256" key="6">
    <source>
        <dbReference type="PROSITE-ProRule" id="PRU00552"/>
    </source>
</evidence>
<comment type="similarity">
    <text evidence="5">Belongs to the DEAD box helicase family.</text>
</comment>
<evidence type="ECO:0000259" key="8">
    <source>
        <dbReference type="PROSITE" id="PS51192"/>
    </source>
</evidence>
<dbReference type="SUPFAM" id="SSF52540">
    <property type="entry name" value="P-loop containing nucleoside triphosphate hydrolases"/>
    <property type="match status" value="2"/>
</dbReference>
<keyword evidence="3 11" id="KW-0347">Helicase</keyword>
<comment type="caution">
    <text evidence="11">The sequence shown here is derived from an EMBL/GenBank/DDBJ whole genome shotgun (WGS) entry which is preliminary data.</text>
</comment>
<dbReference type="CDD" id="cd00268">
    <property type="entry name" value="DEADc"/>
    <property type="match status" value="1"/>
</dbReference>
<evidence type="ECO:0000256" key="1">
    <source>
        <dbReference type="ARBA" id="ARBA00022741"/>
    </source>
</evidence>
<evidence type="ECO:0000259" key="9">
    <source>
        <dbReference type="PROSITE" id="PS51194"/>
    </source>
</evidence>
<evidence type="ECO:0000256" key="4">
    <source>
        <dbReference type="ARBA" id="ARBA00022840"/>
    </source>
</evidence>
<feature type="domain" description="Helicase C-terminal" evidence="9">
    <location>
        <begin position="259"/>
        <end position="407"/>
    </location>
</feature>
<dbReference type="SMART" id="SM00490">
    <property type="entry name" value="HELICc"/>
    <property type="match status" value="1"/>
</dbReference>
<dbReference type="InterPro" id="IPR044742">
    <property type="entry name" value="DEAD/DEAH_RhlB"/>
</dbReference>
<dbReference type="SMART" id="SM00487">
    <property type="entry name" value="DEXDc"/>
    <property type="match status" value="1"/>
</dbReference>
<dbReference type="InterPro" id="IPR001650">
    <property type="entry name" value="Helicase_C-like"/>
</dbReference>
<protein>
    <submittedName>
        <fullName evidence="11">Superfamily II DNA/RNA helicase</fullName>
    </submittedName>
</protein>
<evidence type="ECO:0000256" key="5">
    <source>
        <dbReference type="ARBA" id="ARBA00038437"/>
    </source>
</evidence>
<dbReference type="PANTHER" id="PTHR47959">
    <property type="entry name" value="ATP-DEPENDENT RNA HELICASE RHLE-RELATED"/>
    <property type="match status" value="1"/>
</dbReference>
<dbReference type="GO" id="GO:0016787">
    <property type="term" value="F:hydrolase activity"/>
    <property type="evidence" value="ECO:0007669"/>
    <property type="project" value="UniProtKB-KW"/>
</dbReference>
<dbReference type="CDD" id="cd18787">
    <property type="entry name" value="SF2_C_DEAD"/>
    <property type="match status" value="1"/>
</dbReference>
<dbReference type="Pfam" id="PF00270">
    <property type="entry name" value="DEAD"/>
    <property type="match status" value="1"/>
</dbReference>
<reference evidence="11 12" key="1">
    <citation type="submission" date="2018-04" db="EMBL/GenBank/DDBJ databases">
        <title>Genomic Encyclopedia of Type Strains, Phase IV (KMG-IV): sequencing the most valuable type-strain genomes for metagenomic binning, comparative biology and taxonomic classification.</title>
        <authorList>
            <person name="Goeker M."/>
        </authorList>
    </citation>
    <scope>NUCLEOTIDE SEQUENCE [LARGE SCALE GENOMIC DNA]</scope>
    <source>
        <strain evidence="11 12">DSM 45771</strain>
    </source>
</reference>
<dbReference type="PROSITE" id="PS51192">
    <property type="entry name" value="HELICASE_ATP_BIND_1"/>
    <property type="match status" value="1"/>
</dbReference>
<evidence type="ECO:0000256" key="7">
    <source>
        <dbReference type="SAM" id="MobiDB-lite"/>
    </source>
</evidence>
<dbReference type="PROSITE" id="PS51195">
    <property type="entry name" value="Q_MOTIF"/>
    <property type="match status" value="1"/>
</dbReference>
<evidence type="ECO:0000313" key="12">
    <source>
        <dbReference type="Proteomes" id="UP000245639"/>
    </source>
</evidence>
<feature type="region of interest" description="Disordered" evidence="7">
    <location>
        <begin position="1"/>
        <end position="29"/>
    </location>
</feature>
<sequence length="516" mass="52851">MALAATPFPRRGPDIPTPTPTPTSRPAPHTVATFADLGLDDAVVDVLATRGITEPTPIQAAAVPDALAGRDVLGRGRTGSGKTLGFGLPVLTRLAGGRTLAQRPRGLVLLPTRELASQVRDALAPLTQALGLRQTVVYGGVGQGRQAEELRRGVDLLIACPGRLEDLIGQGLVDLDRVEVSVLDEADHMADLGFLPAVRRLLRRTPNDGQRLLFSATLDGEVDRLVREFLHDAVTHSVDTASEPVPDMTHHVFTVEPADRTAVVHELAGGQGRSMLFTRTKHAARKLSRQLTSAGIPATELHGNLSQPQRDRNLAGFSSGDVRVLVATDIAARGIHVDDVALVVHVDPPAEHKAYTHRSGRTARAGASGDVVTLVPPAERAEVASMTRKAGIKPRTASVGPGAREIAALVGEPAPLVAPEDGPAAAARKPPPQPPAGSGPSRGGSGGSSGGSGRSGGRGRRGGSAGGAGGAGGGTPRRGGRGGRGTAPSGPATSPTHSAAAHSARSGGGRGRGRAR</sequence>
<dbReference type="GO" id="GO:0003676">
    <property type="term" value="F:nucleic acid binding"/>
    <property type="evidence" value="ECO:0007669"/>
    <property type="project" value="InterPro"/>
</dbReference>
<dbReference type="PANTHER" id="PTHR47959:SF13">
    <property type="entry name" value="ATP-DEPENDENT RNA HELICASE RHLE"/>
    <property type="match status" value="1"/>
</dbReference>
<dbReference type="InterPro" id="IPR050079">
    <property type="entry name" value="DEAD_box_RNA_helicase"/>
</dbReference>
<dbReference type="InterPro" id="IPR011545">
    <property type="entry name" value="DEAD/DEAH_box_helicase_dom"/>
</dbReference>
<feature type="domain" description="Helicase ATP-binding" evidence="8">
    <location>
        <begin position="63"/>
        <end position="236"/>
    </location>
</feature>